<dbReference type="AlphaFoldDB" id="A0A094PM39"/>
<comment type="caution">
    <text evidence="6">The sequence shown here is derived from an EMBL/GenBank/DDBJ whole genome shotgun (WGS) entry which is preliminary data.</text>
</comment>
<proteinExistence type="predicted"/>
<dbReference type="InterPro" id="IPR014757">
    <property type="entry name" value="Tscrpt_reg_IclR_C"/>
</dbReference>
<keyword evidence="1" id="KW-0805">Transcription regulation</keyword>
<evidence type="ECO:0000256" key="3">
    <source>
        <dbReference type="ARBA" id="ARBA00023163"/>
    </source>
</evidence>
<dbReference type="FunFam" id="1.10.10.10:FF:000056">
    <property type="entry name" value="IclR family transcriptional regulator"/>
    <property type="match status" value="1"/>
</dbReference>
<accession>A0A094PM39</accession>
<dbReference type="PANTHER" id="PTHR30136:SF24">
    <property type="entry name" value="HTH-TYPE TRANSCRIPTIONAL REPRESSOR ALLR"/>
    <property type="match status" value="1"/>
</dbReference>
<dbReference type="SMART" id="SM00346">
    <property type="entry name" value="HTH_ICLR"/>
    <property type="match status" value="1"/>
</dbReference>
<dbReference type="InterPro" id="IPR029016">
    <property type="entry name" value="GAF-like_dom_sf"/>
</dbReference>
<dbReference type="Pfam" id="PF09339">
    <property type="entry name" value="HTH_IclR"/>
    <property type="match status" value="1"/>
</dbReference>
<feature type="domain" description="IclR-ED" evidence="5">
    <location>
        <begin position="70"/>
        <end position="249"/>
    </location>
</feature>
<dbReference type="Gene3D" id="1.10.10.10">
    <property type="entry name" value="Winged helix-like DNA-binding domain superfamily/Winged helix DNA-binding domain"/>
    <property type="match status" value="1"/>
</dbReference>
<gene>
    <name evidence="6" type="ORF">GM51_21835</name>
</gene>
<dbReference type="InterPro" id="IPR005471">
    <property type="entry name" value="Tscrpt_reg_IclR_N"/>
</dbReference>
<keyword evidence="2" id="KW-0238">DNA-binding</keyword>
<dbReference type="GO" id="GO:0003700">
    <property type="term" value="F:DNA-binding transcription factor activity"/>
    <property type="evidence" value="ECO:0007669"/>
    <property type="project" value="TreeGrafter"/>
</dbReference>
<dbReference type="Gene3D" id="3.30.450.40">
    <property type="match status" value="1"/>
</dbReference>
<dbReference type="GO" id="GO:0045892">
    <property type="term" value="P:negative regulation of DNA-templated transcription"/>
    <property type="evidence" value="ECO:0007669"/>
    <property type="project" value="TreeGrafter"/>
</dbReference>
<dbReference type="EMBL" id="JNSL01000222">
    <property type="protein sequence ID" value="KGA12152.1"/>
    <property type="molecule type" value="Genomic_DNA"/>
</dbReference>
<dbReference type="GO" id="GO:0003677">
    <property type="term" value="F:DNA binding"/>
    <property type="evidence" value="ECO:0007669"/>
    <property type="project" value="UniProtKB-KW"/>
</dbReference>
<dbReference type="InterPro" id="IPR036390">
    <property type="entry name" value="WH_DNA-bd_sf"/>
</dbReference>
<evidence type="ECO:0000313" key="6">
    <source>
        <dbReference type="EMBL" id="KGA12152.1"/>
    </source>
</evidence>
<evidence type="ECO:0000256" key="1">
    <source>
        <dbReference type="ARBA" id="ARBA00023015"/>
    </source>
</evidence>
<keyword evidence="3" id="KW-0804">Transcription</keyword>
<reference evidence="6" key="1">
    <citation type="submission" date="2014-06" db="EMBL/GenBank/DDBJ databases">
        <title>Key roles for freshwater Actinobacteria revealed by deep metagenomic sequencing.</title>
        <authorList>
            <person name="Ghai R."/>
            <person name="Mizuno C.M."/>
            <person name="Picazo A."/>
            <person name="Camacho A."/>
            <person name="Rodriguez-Valera F."/>
        </authorList>
    </citation>
    <scope>NUCLEOTIDE SEQUENCE</scope>
</reference>
<dbReference type="PANTHER" id="PTHR30136">
    <property type="entry name" value="HELIX-TURN-HELIX TRANSCRIPTIONAL REGULATOR, ICLR FAMILY"/>
    <property type="match status" value="1"/>
</dbReference>
<dbReference type="SUPFAM" id="SSF46785">
    <property type="entry name" value="Winged helix' DNA-binding domain"/>
    <property type="match status" value="1"/>
</dbReference>
<evidence type="ECO:0000259" key="4">
    <source>
        <dbReference type="PROSITE" id="PS51077"/>
    </source>
</evidence>
<organism evidence="6">
    <name type="scientific">freshwater metagenome</name>
    <dbReference type="NCBI Taxonomy" id="449393"/>
    <lineage>
        <taxon>unclassified sequences</taxon>
        <taxon>metagenomes</taxon>
        <taxon>ecological metagenomes</taxon>
    </lineage>
</organism>
<evidence type="ECO:0000256" key="2">
    <source>
        <dbReference type="ARBA" id="ARBA00023125"/>
    </source>
</evidence>
<dbReference type="InterPro" id="IPR050707">
    <property type="entry name" value="HTH_MetabolicPath_Reg"/>
</dbReference>
<dbReference type="SUPFAM" id="SSF55781">
    <property type="entry name" value="GAF domain-like"/>
    <property type="match status" value="1"/>
</dbReference>
<name>A0A094PM39_9ZZZZ</name>
<dbReference type="InterPro" id="IPR036388">
    <property type="entry name" value="WH-like_DNA-bd_sf"/>
</dbReference>
<protein>
    <submittedName>
        <fullName evidence="6">IclR family transcriptional regulator</fullName>
    </submittedName>
</protein>
<feature type="domain" description="HTH iclR-type" evidence="4">
    <location>
        <begin position="8"/>
        <end position="69"/>
    </location>
</feature>
<dbReference type="PROSITE" id="PS51078">
    <property type="entry name" value="ICLR_ED"/>
    <property type="match status" value="1"/>
</dbReference>
<dbReference type="Pfam" id="PF01614">
    <property type="entry name" value="IclR_C"/>
    <property type="match status" value="1"/>
</dbReference>
<sequence length="250" mass="26759">MPTKVSSVQSVDRAFSILEEMARNGGEIGLTELATELDLPVPTVHRAMQTLVNLGYAKRNGTRKYTLGASLLFLGEAASRGMASWAKPSLLSLANTCGETVNLATLEGDRIVYIAQSPSKHNMRMFTEAGRRVLPHACGVGKAILAGISEAKAKEIISHTGMPKYTETTHITWKSLQKDLRDIQLRGYAIDEGEQEVGVRCISAVLVGVASPTAISISGPATRVTNAFIAKYAPLLLECASELAQEFAVG</sequence>
<dbReference type="PROSITE" id="PS51077">
    <property type="entry name" value="HTH_ICLR"/>
    <property type="match status" value="1"/>
</dbReference>
<evidence type="ECO:0000259" key="5">
    <source>
        <dbReference type="PROSITE" id="PS51078"/>
    </source>
</evidence>